<dbReference type="PANTHER" id="PTHR10009:SF7">
    <property type="entry name" value="GH10609P-RELATED"/>
    <property type="match status" value="1"/>
</dbReference>
<accession>A0A834KRF8</accession>
<evidence type="ECO:0000256" key="2">
    <source>
        <dbReference type="ARBA" id="ARBA00009127"/>
    </source>
</evidence>
<evidence type="ECO:0000256" key="3">
    <source>
        <dbReference type="ARBA" id="ARBA00022525"/>
    </source>
</evidence>
<dbReference type="InterPro" id="IPR017996">
    <property type="entry name" value="MRJP/yellow-related"/>
</dbReference>
<protein>
    <recommendedName>
        <fullName evidence="9">Bee-milk protein</fullName>
    </recommendedName>
</protein>
<evidence type="ECO:0000313" key="7">
    <source>
        <dbReference type="EMBL" id="KAF7410652.1"/>
    </source>
</evidence>
<name>A0A834KRF8_VESPE</name>
<keyword evidence="4 6" id="KW-0732">Signal</keyword>
<sequence>MLAHIIRLMFPWITSRLRVLGISMRGARPALIPVLEKRPVRYCTEYTLTILRSCSVVPIADTVEARIFESLRKKETSEAMKVSLSLIFFLFELFDHIEGSNLEVAYQWKYLDWVRPAVRLTGRNFTLGNPFTQDVDIDRHGRVFVTSPQWLPGTPISLSVLSNVNGPGGPLLIPYPNWKWHTAASGCDSIISVYRLAIDECNRLWVVDTGRMGRNAVCPTKILIFDLDRDELIHKYVVPADQVLYGKAALVTPIVDIGKTCLDAYLYVADVDQNGIFVYDLYKNYSWRLSNTAGNAFGPDKDAMNITIAGESFDLTDGTLGMSLSPVGFYDHRYLYFNSLASYYQKFMDTLSLKESEFQEPVIFRSNYKRASQAGVQATSRRGVIFFQLVQLTAIACWDIEKPFAPENIVIISQDEETLQYVSGIKVITNKYGEEELWFNTNRLQKTINMTLKPTETNFRLIRGKVDDIIRATRCEPSPSLRHRAPDMTFWHQI</sequence>
<dbReference type="SUPFAM" id="SSF63825">
    <property type="entry name" value="YWTD domain"/>
    <property type="match status" value="1"/>
</dbReference>
<keyword evidence="3" id="KW-0964">Secreted</keyword>
<evidence type="ECO:0000256" key="1">
    <source>
        <dbReference type="ARBA" id="ARBA00004613"/>
    </source>
</evidence>
<evidence type="ECO:0000256" key="5">
    <source>
        <dbReference type="ARBA" id="ARBA00023180"/>
    </source>
</evidence>
<proteinExistence type="inferred from homology"/>
<dbReference type="PRINTS" id="PR01366">
    <property type="entry name" value="ROYALJELLY"/>
</dbReference>
<evidence type="ECO:0008006" key="9">
    <source>
        <dbReference type="Google" id="ProtNLM"/>
    </source>
</evidence>
<evidence type="ECO:0000256" key="4">
    <source>
        <dbReference type="ARBA" id="ARBA00022729"/>
    </source>
</evidence>
<dbReference type="Gene3D" id="2.120.10.30">
    <property type="entry name" value="TolB, C-terminal domain"/>
    <property type="match status" value="1"/>
</dbReference>
<organism evidence="7 8">
    <name type="scientific">Vespula pensylvanica</name>
    <name type="common">Western yellow jacket</name>
    <name type="synonym">Wasp</name>
    <dbReference type="NCBI Taxonomy" id="30213"/>
    <lineage>
        <taxon>Eukaryota</taxon>
        <taxon>Metazoa</taxon>
        <taxon>Ecdysozoa</taxon>
        <taxon>Arthropoda</taxon>
        <taxon>Hexapoda</taxon>
        <taxon>Insecta</taxon>
        <taxon>Pterygota</taxon>
        <taxon>Neoptera</taxon>
        <taxon>Endopterygota</taxon>
        <taxon>Hymenoptera</taxon>
        <taxon>Apocrita</taxon>
        <taxon>Aculeata</taxon>
        <taxon>Vespoidea</taxon>
        <taxon>Vespidae</taxon>
        <taxon>Vespinae</taxon>
        <taxon>Vespula</taxon>
    </lineage>
</organism>
<comment type="caution">
    <text evidence="7">The sequence shown here is derived from an EMBL/GenBank/DDBJ whole genome shotgun (WGS) entry which is preliminary data.</text>
</comment>
<gene>
    <name evidence="7" type="ORF">H0235_013259</name>
</gene>
<reference evidence="7" key="1">
    <citation type="journal article" date="2020" name="G3 (Bethesda)">
        <title>High-Quality Assemblies for Three Invasive Social Wasps from the &lt;i&gt;Vespula&lt;/i&gt; Genus.</title>
        <authorList>
            <person name="Harrop T.W.R."/>
            <person name="Guhlin J."/>
            <person name="McLaughlin G.M."/>
            <person name="Permina E."/>
            <person name="Stockwell P."/>
            <person name="Gilligan J."/>
            <person name="Le Lec M.F."/>
            <person name="Gruber M.A.M."/>
            <person name="Quinn O."/>
            <person name="Lovegrove M."/>
            <person name="Duncan E.J."/>
            <person name="Remnant E.J."/>
            <person name="Van Eeckhoven J."/>
            <person name="Graham B."/>
            <person name="Knapp R.A."/>
            <person name="Langford K.W."/>
            <person name="Kronenberg Z."/>
            <person name="Press M.O."/>
            <person name="Eacker S.M."/>
            <person name="Wilson-Rankin E.E."/>
            <person name="Purcell J."/>
            <person name="Lester P.J."/>
            <person name="Dearden P.K."/>
        </authorList>
    </citation>
    <scope>NUCLEOTIDE SEQUENCE</scope>
    <source>
        <strain evidence="7">Volc-1</strain>
    </source>
</reference>
<evidence type="ECO:0000313" key="8">
    <source>
        <dbReference type="Proteomes" id="UP000600918"/>
    </source>
</evidence>
<dbReference type="PANTHER" id="PTHR10009">
    <property type="entry name" value="PROTEIN YELLOW-RELATED"/>
    <property type="match status" value="1"/>
</dbReference>
<dbReference type="Pfam" id="PF03022">
    <property type="entry name" value="MRJP"/>
    <property type="match status" value="1"/>
</dbReference>
<dbReference type="EMBL" id="JACSDY010000013">
    <property type="protein sequence ID" value="KAF7410652.1"/>
    <property type="molecule type" value="Genomic_DNA"/>
</dbReference>
<feature type="signal peptide" evidence="6">
    <location>
        <begin position="1"/>
        <end position="16"/>
    </location>
</feature>
<keyword evidence="8" id="KW-1185">Reference proteome</keyword>
<comment type="subcellular location">
    <subcellularLocation>
        <location evidence="1">Secreted</location>
    </subcellularLocation>
</comment>
<dbReference type="InterPro" id="IPR011042">
    <property type="entry name" value="6-blade_b-propeller_TolB-like"/>
</dbReference>
<comment type="similarity">
    <text evidence="2">Belongs to the major royal jelly protein family.</text>
</comment>
<dbReference type="Proteomes" id="UP000600918">
    <property type="component" value="Unassembled WGS sequence"/>
</dbReference>
<feature type="chain" id="PRO_5032594959" description="Bee-milk protein" evidence="6">
    <location>
        <begin position="17"/>
        <end position="494"/>
    </location>
</feature>
<dbReference type="AlphaFoldDB" id="A0A834KRF8"/>
<evidence type="ECO:0000256" key="6">
    <source>
        <dbReference type="SAM" id="SignalP"/>
    </source>
</evidence>
<keyword evidence="5" id="KW-0325">Glycoprotein</keyword>
<dbReference type="GO" id="GO:0005576">
    <property type="term" value="C:extracellular region"/>
    <property type="evidence" value="ECO:0007669"/>
    <property type="project" value="UniProtKB-SubCell"/>
</dbReference>